<evidence type="ECO:0000256" key="3">
    <source>
        <dbReference type="SAM" id="Phobius"/>
    </source>
</evidence>
<evidence type="ECO:0008006" key="6">
    <source>
        <dbReference type="Google" id="ProtNLM"/>
    </source>
</evidence>
<keyword evidence="3" id="KW-1133">Transmembrane helix</keyword>
<keyword evidence="2 3" id="KW-0472">Membrane</keyword>
<comment type="caution">
    <text evidence="4">The sequence shown here is derived from an EMBL/GenBank/DDBJ whole genome shotgun (WGS) entry which is preliminary data.</text>
</comment>
<evidence type="ECO:0000256" key="1">
    <source>
        <dbReference type="ARBA" id="ARBA00004370"/>
    </source>
</evidence>
<proteinExistence type="predicted"/>
<dbReference type="SUPFAM" id="SSF117281">
    <property type="entry name" value="Kelch motif"/>
    <property type="match status" value="1"/>
</dbReference>
<organism evidence="4 5">
    <name type="scientific">Coptis chinensis</name>
    <dbReference type="NCBI Taxonomy" id="261450"/>
    <lineage>
        <taxon>Eukaryota</taxon>
        <taxon>Viridiplantae</taxon>
        <taxon>Streptophyta</taxon>
        <taxon>Embryophyta</taxon>
        <taxon>Tracheophyta</taxon>
        <taxon>Spermatophyta</taxon>
        <taxon>Magnoliopsida</taxon>
        <taxon>Ranunculales</taxon>
        <taxon>Ranunculaceae</taxon>
        <taxon>Coptidoideae</taxon>
        <taxon>Coptis</taxon>
    </lineage>
</organism>
<dbReference type="InterPro" id="IPR044839">
    <property type="entry name" value="NDR1-like"/>
</dbReference>
<dbReference type="AlphaFoldDB" id="A0A835H7X2"/>
<dbReference type="OrthoDB" id="1894389at2759"/>
<dbReference type="PANTHER" id="PTHR31234">
    <property type="entry name" value="LATE EMBRYOGENESIS ABUNDANT (LEA) HYDROXYPROLINE-RICH GLYCOPROTEIN FAMILY"/>
    <property type="match status" value="1"/>
</dbReference>
<keyword evidence="3" id="KW-0812">Transmembrane</keyword>
<comment type="subcellular location">
    <subcellularLocation>
        <location evidence="1">Membrane</location>
    </subcellularLocation>
</comment>
<dbReference type="Proteomes" id="UP000631114">
    <property type="component" value="Unassembled WGS sequence"/>
</dbReference>
<dbReference type="GO" id="GO:0016020">
    <property type="term" value="C:membrane"/>
    <property type="evidence" value="ECO:0007669"/>
    <property type="project" value="UniProtKB-SubCell"/>
</dbReference>
<protein>
    <recommendedName>
        <fullName evidence="6">Late embryogenesis abundant protein LEA-2 subgroup domain-containing protein</fullName>
    </recommendedName>
</protein>
<gene>
    <name evidence="4" type="ORF">IFM89_026513</name>
</gene>
<dbReference type="GO" id="GO:0098542">
    <property type="term" value="P:defense response to other organism"/>
    <property type="evidence" value="ECO:0007669"/>
    <property type="project" value="InterPro"/>
</dbReference>
<reference evidence="4 5" key="1">
    <citation type="submission" date="2020-10" db="EMBL/GenBank/DDBJ databases">
        <title>The Coptis chinensis genome and diversification of protoberbering-type alkaloids.</title>
        <authorList>
            <person name="Wang B."/>
            <person name="Shu S."/>
            <person name="Song C."/>
            <person name="Liu Y."/>
        </authorList>
    </citation>
    <scope>NUCLEOTIDE SEQUENCE [LARGE SCALE GENOMIC DNA]</scope>
    <source>
        <strain evidence="4">HL-2020</strain>
        <tissue evidence="4">Leaf</tissue>
    </source>
</reference>
<sequence>METGKKSRRCLKLCCAWTALVLGILIITLVILYFTVLKPKQPQSIAYPATLKNIEFSIFPALKLNITFGFVVTIINQNYGSFAYKNATAYVSYRGGLVGEAPIIGDKMPARGRLNISSTIEITADKLIINPNFWMDVNSGSLNFSSSTNLKGKVNAFNIFKKQVAAQRKRENNKQCYDSCNEVVQKMEAEKGIRDVSASSAHHHCPSSDFKQVKQLFLSFSIREHNSDPYPEVGRCFGSIALGTRSNDQDSLVWQKERTRLLAKRASPALVAAKGKIYVFGYNLFHPQPWAEVFDPELNTCTPLAEPPRKITQDAEFVN</sequence>
<dbReference type="InterPro" id="IPR015915">
    <property type="entry name" value="Kelch-typ_b-propeller"/>
</dbReference>
<evidence type="ECO:0000256" key="2">
    <source>
        <dbReference type="ARBA" id="ARBA00023136"/>
    </source>
</evidence>
<dbReference type="EMBL" id="JADFTS010000008">
    <property type="protein sequence ID" value="KAF9593970.1"/>
    <property type="molecule type" value="Genomic_DNA"/>
</dbReference>
<evidence type="ECO:0000313" key="4">
    <source>
        <dbReference type="EMBL" id="KAF9593970.1"/>
    </source>
</evidence>
<evidence type="ECO:0000313" key="5">
    <source>
        <dbReference type="Proteomes" id="UP000631114"/>
    </source>
</evidence>
<dbReference type="PANTHER" id="PTHR31234:SF65">
    <property type="entry name" value="LATE EMBRYOGENESIS ABUNDANT PROTEIN, LEA_2 SUBGROUP"/>
    <property type="match status" value="1"/>
</dbReference>
<keyword evidence="5" id="KW-1185">Reference proteome</keyword>
<feature type="transmembrane region" description="Helical" evidence="3">
    <location>
        <begin position="12"/>
        <end position="36"/>
    </location>
</feature>
<accession>A0A835H7X2</accession>
<name>A0A835H7X2_9MAGN</name>